<dbReference type="AlphaFoldDB" id="G0IW58"/>
<protein>
    <submittedName>
        <fullName evidence="6">Transcriptional regulator, Crp/Fnr family</fullName>
    </submittedName>
</protein>
<dbReference type="SMART" id="SM00419">
    <property type="entry name" value="HTH_CRP"/>
    <property type="match status" value="1"/>
</dbReference>
<keyword evidence="7" id="KW-1185">Reference proteome</keyword>
<dbReference type="STRING" id="880070.Cycma_2539"/>
<dbReference type="InterPro" id="IPR036390">
    <property type="entry name" value="WH_DNA-bd_sf"/>
</dbReference>
<accession>G0IW58</accession>
<evidence type="ECO:0000256" key="2">
    <source>
        <dbReference type="ARBA" id="ARBA00023125"/>
    </source>
</evidence>
<name>G0IW58_CYCMS</name>
<dbReference type="GO" id="GO:0003677">
    <property type="term" value="F:DNA binding"/>
    <property type="evidence" value="ECO:0007669"/>
    <property type="project" value="UniProtKB-KW"/>
</dbReference>
<dbReference type="Pfam" id="PF13545">
    <property type="entry name" value="HTH_Crp_2"/>
    <property type="match status" value="1"/>
</dbReference>
<evidence type="ECO:0000256" key="1">
    <source>
        <dbReference type="ARBA" id="ARBA00023015"/>
    </source>
</evidence>
<dbReference type="KEGG" id="cmr:Cycma_2539"/>
<dbReference type="PROSITE" id="PS51063">
    <property type="entry name" value="HTH_CRP_2"/>
    <property type="match status" value="1"/>
</dbReference>
<dbReference type="CDD" id="cd00092">
    <property type="entry name" value="HTH_CRP"/>
    <property type="match status" value="1"/>
</dbReference>
<dbReference type="InterPro" id="IPR012318">
    <property type="entry name" value="HTH_CRP"/>
</dbReference>
<gene>
    <name evidence="6" type="ordered locus">Cycma_2539</name>
</gene>
<dbReference type="SMART" id="SM00100">
    <property type="entry name" value="cNMP"/>
    <property type="match status" value="1"/>
</dbReference>
<proteinExistence type="predicted"/>
<feature type="domain" description="Cyclic nucleotide-binding" evidence="4">
    <location>
        <begin position="45"/>
        <end position="165"/>
    </location>
</feature>
<organism evidence="6 7">
    <name type="scientific">Cyclobacterium marinum (strain ATCC 25205 / DSM 745 / LMG 13164 / NCIMB 1802)</name>
    <name type="common">Flectobacillus marinus</name>
    <dbReference type="NCBI Taxonomy" id="880070"/>
    <lineage>
        <taxon>Bacteria</taxon>
        <taxon>Pseudomonadati</taxon>
        <taxon>Bacteroidota</taxon>
        <taxon>Cytophagia</taxon>
        <taxon>Cytophagales</taxon>
        <taxon>Cyclobacteriaceae</taxon>
        <taxon>Cyclobacterium</taxon>
    </lineage>
</organism>
<dbReference type="GO" id="GO:0003700">
    <property type="term" value="F:DNA-binding transcription factor activity"/>
    <property type="evidence" value="ECO:0007669"/>
    <property type="project" value="TreeGrafter"/>
</dbReference>
<keyword evidence="1" id="KW-0805">Transcription regulation</keyword>
<dbReference type="PANTHER" id="PTHR24567">
    <property type="entry name" value="CRP FAMILY TRANSCRIPTIONAL REGULATORY PROTEIN"/>
    <property type="match status" value="1"/>
</dbReference>
<dbReference type="EMBL" id="CP002955">
    <property type="protein sequence ID" value="AEL26278.1"/>
    <property type="molecule type" value="Genomic_DNA"/>
</dbReference>
<reference evidence="7" key="1">
    <citation type="submission" date="2011-07" db="EMBL/GenBank/DDBJ databases">
        <title>The complete genome of Cyclobacterium marinum DSM 745.</title>
        <authorList>
            <person name="Lucas S."/>
            <person name="Han J."/>
            <person name="Lapidus A."/>
            <person name="Bruce D."/>
            <person name="Goodwin L."/>
            <person name="Pitluck S."/>
            <person name="Peters L."/>
            <person name="Kyrpides N."/>
            <person name="Mavromatis K."/>
            <person name="Ivanova N."/>
            <person name="Ovchinnikova G."/>
            <person name="Chertkov O."/>
            <person name="Detter J.C."/>
            <person name="Tapia R."/>
            <person name="Han C."/>
            <person name="Land M."/>
            <person name="Hauser L."/>
            <person name="Markowitz V."/>
            <person name="Cheng J.-F."/>
            <person name="Hugenholtz P."/>
            <person name="Woyke T."/>
            <person name="Wu D."/>
            <person name="Tindall B."/>
            <person name="Schuetze A."/>
            <person name="Brambilla E."/>
            <person name="Klenk H.-P."/>
            <person name="Eisen J.A."/>
        </authorList>
    </citation>
    <scope>NUCLEOTIDE SEQUENCE [LARGE SCALE GENOMIC DNA]</scope>
    <source>
        <strain evidence="7">ATCC 25205 / DSM 745 / LMG 13164 / NCIMB 1802</strain>
    </source>
</reference>
<dbReference type="CDD" id="cd00038">
    <property type="entry name" value="CAP_ED"/>
    <property type="match status" value="1"/>
</dbReference>
<dbReference type="InterPro" id="IPR000595">
    <property type="entry name" value="cNMP-bd_dom"/>
</dbReference>
<dbReference type="InterPro" id="IPR036388">
    <property type="entry name" value="WH-like_DNA-bd_sf"/>
</dbReference>
<dbReference type="Proteomes" id="UP000001635">
    <property type="component" value="Chromosome"/>
</dbReference>
<keyword evidence="2" id="KW-0238">DNA-binding</keyword>
<dbReference type="Gene3D" id="2.60.120.10">
    <property type="entry name" value="Jelly Rolls"/>
    <property type="match status" value="1"/>
</dbReference>
<dbReference type="HOGENOM" id="CLU_075053_0_3_10"/>
<dbReference type="InterPro" id="IPR050397">
    <property type="entry name" value="Env_Response_Regulators"/>
</dbReference>
<sequence length="262" mass="29171">MTINVTLVMLFAKFVKYLSKKYGLIMMNKVKSTPCELCLSRKLSLFAGLGEEHLCNISEGKNFISHKKGQILYYENTKPLGVFCVNSGVVKIFKTASNGKDQIIRLAQKGDLVGYASLIGEEAYTTTATIVEDAGICFVPKEVFLKVMKEDNNFHRSLTQALCHDMGLMESQLTDATQKSIRERLALTLLKLGDSYGVDGGDRQRLDITLTREEIAGLVGTATETVIRLLSEFKKDKLIDLQGKKIILLNRKGLARLSDFYG</sequence>
<dbReference type="PRINTS" id="PR00034">
    <property type="entry name" value="HTHCRP"/>
</dbReference>
<evidence type="ECO:0000259" key="5">
    <source>
        <dbReference type="PROSITE" id="PS51063"/>
    </source>
</evidence>
<keyword evidence="3" id="KW-0804">Transcription</keyword>
<feature type="domain" description="HTH crp-type" evidence="5">
    <location>
        <begin position="179"/>
        <end position="252"/>
    </location>
</feature>
<dbReference type="eggNOG" id="COG0664">
    <property type="taxonomic scope" value="Bacteria"/>
</dbReference>
<dbReference type="GO" id="GO:0005829">
    <property type="term" value="C:cytosol"/>
    <property type="evidence" value="ECO:0007669"/>
    <property type="project" value="TreeGrafter"/>
</dbReference>
<evidence type="ECO:0000259" key="4">
    <source>
        <dbReference type="PROSITE" id="PS50042"/>
    </source>
</evidence>
<dbReference type="SUPFAM" id="SSF51206">
    <property type="entry name" value="cAMP-binding domain-like"/>
    <property type="match status" value="1"/>
</dbReference>
<dbReference type="InterPro" id="IPR014710">
    <property type="entry name" value="RmlC-like_jellyroll"/>
</dbReference>
<evidence type="ECO:0000313" key="6">
    <source>
        <dbReference type="EMBL" id="AEL26278.1"/>
    </source>
</evidence>
<evidence type="ECO:0000256" key="3">
    <source>
        <dbReference type="ARBA" id="ARBA00023163"/>
    </source>
</evidence>
<dbReference type="PROSITE" id="PS50042">
    <property type="entry name" value="CNMP_BINDING_3"/>
    <property type="match status" value="1"/>
</dbReference>
<dbReference type="Gene3D" id="1.10.10.10">
    <property type="entry name" value="Winged helix-like DNA-binding domain superfamily/Winged helix DNA-binding domain"/>
    <property type="match status" value="1"/>
</dbReference>
<dbReference type="Pfam" id="PF00027">
    <property type="entry name" value="cNMP_binding"/>
    <property type="match status" value="1"/>
</dbReference>
<dbReference type="PANTHER" id="PTHR24567:SF26">
    <property type="entry name" value="REGULATORY PROTEIN YEIL"/>
    <property type="match status" value="1"/>
</dbReference>
<dbReference type="InterPro" id="IPR018490">
    <property type="entry name" value="cNMP-bd_dom_sf"/>
</dbReference>
<evidence type="ECO:0000313" key="7">
    <source>
        <dbReference type="Proteomes" id="UP000001635"/>
    </source>
</evidence>
<dbReference type="SUPFAM" id="SSF46785">
    <property type="entry name" value="Winged helix' DNA-binding domain"/>
    <property type="match status" value="1"/>
</dbReference>